<keyword evidence="2" id="KW-0812">Transmembrane</keyword>
<accession>A0AAW1VTG7</accession>
<evidence type="ECO:0000256" key="1">
    <source>
        <dbReference type="ARBA" id="ARBA00022927"/>
    </source>
</evidence>
<dbReference type="SUPFAM" id="SSF58038">
    <property type="entry name" value="SNARE fusion complex"/>
    <property type="match status" value="1"/>
</dbReference>
<dbReference type="GO" id="GO:0015031">
    <property type="term" value="P:protein transport"/>
    <property type="evidence" value="ECO:0007669"/>
    <property type="project" value="UniProtKB-KW"/>
</dbReference>
<dbReference type="PROSITE" id="PS50192">
    <property type="entry name" value="T_SNARE"/>
    <property type="match status" value="1"/>
</dbReference>
<reference evidence="4 5" key="1">
    <citation type="journal article" date="2023" name="G3 (Bethesda)">
        <title>A chromosome-length genome assembly and annotation of blackberry (Rubus argutus, cv. 'Hillquist').</title>
        <authorList>
            <person name="Bruna T."/>
            <person name="Aryal R."/>
            <person name="Dudchenko O."/>
            <person name="Sargent D.J."/>
            <person name="Mead D."/>
            <person name="Buti M."/>
            <person name="Cavallini A."/>
            <person name="Hytonen T."/>
            <person name="Andres J."/>
            <person name="Pham M."/>
            <person name="Weisz D."/>
            <person name="Mascagni F."/>
            <person name="Usai G."/>
            <person name="Natali L."/>
            <person name="Bassil N."/>
            <person name="Fernandez G.E."/>
            <person name="Lomsadze A."/>
            <person name="Armour M."/>
            <person name="Olukolu B."/>
            <person name="Poorten T."/>
            <person name="Britton C."/>
            <person name="Davik J."/>
            <person name="Ashrafi H."/>
            <person name="Aiden E.L."/>
            <person name="Borodovsky M."/>
            <person name="Worthington M."/>
        </authorList>
    </citation>
    <scope>NUCLEOTIDE SEQUENCE [LARGE SCALE GENOMIC DNA]</scope>
    <source>
        <strain evidence="4">PI 553951</strain>
    </source>
</reference>
<keyword evidence="1" id="KW-0653">Protein transport</keyword>
<dbReference type="AlphaFoldDB" id="A0AAW1VTG7"/>
<dbReference type="Proteomes" id="UP001457282">
    <property type="component" value="Unassembled WGS sequence"/>
</dbReference>
<proteinExistence type="predicted"/>
<protein>
    <recommendedName>
        <fullName evidence="3">t-SNARE coiled-coil homology domain-containing protein</fullName>
    </recommendedName>
</protein>
<organism evidence="4 5">
    <name type="scientific">Rubus argutus</name>
    <name type="common">Southern blackberry</name>
    <dbReference type="NCBI Taxonomy" id="59490"/>
    <lineage>
        <taxon>Eukaryota</taxon>
        <taxon>Viridiplantae</taxon>
        <taxon>Streptophyta</taxon>
        <taxon>Embryophyta</taxon>
        <taxon>Tracheophyta</taxon>
        <taxon>Spermatophyta</taxon>
        <taxon>Magnoliopsida</taxon>
        <taxon>eudicotyledons</taxon>
        <taxon>Gunneridae</taxon>
        <taxon>Pentapetalae</taxon>
        <taxon>rosids</taxon>
        <taxon>fabids</taxon>
        <taxon>Rosales</taxon>
        <taxon>Rosaceae</taxon>
        <taxon>Rosoideae</taxon>
        <taxon>Rosoideae incertae sedis</taxon>
        <taxon>Rubus</taxon>
    </lineage>
</organism>
<dbReference type="CDD" id="cd15841">
    <property type="entry name" value="SNARE_Qc"/>
    <property type="match status" value="1"/>
</dbReference>
<evidence type="ECO:0000313" key="5">
    <source>
        <dbReference type="Proteomes" id="UP001457282"/>
    </source>
</evidence>
<keyword evidence="2" id="KW-0472">Membrane</keyword>
<name>A0AAW1VTG7_RUBAR</name>
<dbReference type="InterPro" id="IPR000727">
    <property type="entry name" value="T_SNARE_dom"/>
</dbReference>
<dbReference type="EMBL" id="JBEDUW010000007">
    <property type="protein sequence ID" value="KAK9910361.1"/>
    <property type="molecule type" value="Genomic_DNA"/>
</dbReference>
<evidence type="ECO:0000259" key="3">
    <source>
        <dbReference type="PROSITE" id="PS50192"/>
    </source>
</evidence>
<gene>
    <name evidence="4" type="ORF">M0R45_034327</name>
</gene>
<feature type="domain" description="T-SNARE coiled-coil homology" evidence="3">
    <location>
        <begin position="227"/>
        <end position="289"/>
    </location>
</feature>
<evidence type="ECO:0000256" key="2">
    <source>
        <dbReference type="SAM" id="Phobius"/>
    </source>
</evidence>
<dbReference type="Pfam" id="PF05739">
    <property type="entry name" value="SNARE"/>
    <property type="match status" value="1"/>
</dbReference>
<keyword evidence="2" id="KW-1133">Transmembrane helix</keyword>
<dbReference type="Gene3D" id="1.20.5.110">
    <property type="match status" value="1"/>
</dbReference>
<evidence type="ECO:0000313" key="4">
    <source>
        <dbReference type="EMBL" id="KAK9910361.1"/>
    </source>
</evidence>
<keyword evidence="5" id="KW-1185">Reference proteome</keyword>
<comment type="caution">
    <text evidence="4">The sequence shown here is derived from an EMBL/GenBank/DDBJ whole genome shotgun (WGS) entry which is preliminary data.</text>
</comment>
<sequence>MPCSPPLSSSSSAARAAWPTLREVFHSSLGQWKSQVWNENAWKLPVVVVPWIAFGSFIVDEEAHLSRVRKLEDARTEDEQQFAELKQKIKHEFEEEMLEIGDCGNCEKQGFCCCYDAEVRRTKARLLEELPKLRRLAPKKNYSHLSCIGERLSKEDLEARSDIVSVLKERIDAIPDGSTNGVKQTGGWTDSTSSYTGIKIYSTSDGRSDSEYFQQTEESDRFRNEYEIQRMKQDQGLDVIAEGRDTLKHKAGDMNKEIDRQLPLMDEIDDKVERAKDDLKNTYVRPKNAIIQLRSSRNFCINIILLCLISGIAAYLYK</sequence>
<keyword evidence="1" id="KW-0813">Transport</keyword>
<feature type="transmembrane region" description="Helical" evidence="2">
    <location>
        <begin position="299"/>
        <end position="317"/>
    </location>
</feature>